<dbReference type="PANTHER" id="PTHR43278:SF2">
    <property type="entry name" value="IRON-SULFUR FLAVOPROTEIN"/>
    <property type="match status" value="1"/>
</dbReference>
<evidence type="ECO:0000313" key="5">
    <source>
        <dbReference type="Proteomes" id="UP000807825"/>
    </source>
</evidence>
<sequence length="186" mass="20665">MKIVAILGSPRAKSNSTALARTILSTAADKGAETSEFLLNKLAYKGCQACETCKTKLDHCVLKDDLTKALEAIKEADAVILTSPNYFGEVSGQFKAFFDRTYSFLNADFTSRLKPGKSFVFIFAQGQPSLEAYTDVYARYEMWLTRYGFSQKHLLRMNGPRPADSVSQRPDLLEEARKIGEALVSL</sequence>
<comment type="caution">
    <text evidence="4">The sequence shown here is derived from an EMBL/GenBank/DDBJ whole genome shotgun (WGS) entry which is preliminary data.</text>
</comment>
<dbReference type="EMBL" id="JACRDE010000423">
    <property type="protein sequence ID" value="MBI5251036.1"/>
    <property type="molecule type" value="Genomic_DNA"/>
</dbReference>
<dbReference type="Gene3D" id="3.40.50.360">
    <property type="match status" value="1"/>
</dbReference>
<gene>
    <name evidence="4" type="ORF">HY912_16220</name>
</gene>
<organism evidence="4 5">
    <name type="scientific">Desulfomonile tiedjei</name>
    <dbReference type="NCBI Taxonomy" id="2358"/>
    <lineage>
        <taxon>Bacteria</taxon>
        <taxon>Pseudomonadati</taxon>
        <taxon>Thermodesulfobacteriota</taxon>
        <taxon>Desulfomonilia</taxon>
        <taxon>Desulfomonilales</taxon>
        <taxon>Desulfomonilaceae</taxon>
        <taxon>Desulfomonile</taxon>
    </lineage>
</organism>
<dbReference type="InterPro" id="IPR029039">
    <property type="entry name" value="Flavoprotein-like_sf"/>
</dbReference>
<dbReference type="SUPFAM" id="SSF52218">
    <property type="entry name" value="Flavoproteins"/>
    <property type="match status" value="1"/>
</dbReference>
<evidence type="ECO:0000313" key="4">
    <source>
        <dbReference type="EMBL" id="MBI5251036.1"/>
    </source>
</evidence>
<evidence type="ECO:0000256" key="1">
    <source>
        <dbReference type="ARBA" id="ARBA00022630"/>
    </source>
</evidence>
<protein>
    <submittedName>
        <fullName evidence="4">Flavodoxin family protein</fullName>
    </submittedName>
</protein>
<dbReference type="GO" id="GO:0016491">
    <property type="term" value="F:oxidoreductase activity"/>
    <property type="evidence" value="ECO:0007669"/>
    <property type="project" value="InterPro"/>
</dbReference>
<reference evidence="4" key="1">
    <citation type="submission" date="2020-07" db="EMBL/GenBank/DDBJ databases">
        <title>Huge and variable diversity of episymbiotic CPR bacteria and DPANN archaea in groundwater ecosystems.</title>
        <authorList>
            <person name="He C.Y."/>
            <person name="Keren R."/>
            <person name="Whittaker M."/>
            <person name="Farag I.F."/>
            <person name="Doudna J."/>
            <person name="Cate J.H.D."/>
            <person name="Banfield J.F."/>
        </authorList>
    </citation>
    <scope>NUCLEOTIDE SEQUENCE</scope>
    <source>
        <strain evidence="4">NC_groundwater_1664_Pr3_B-0.1um_52_9</strain>
    </source>
</reference>
<evidence type="ECO:0000256" key="2">
    <source>
        <dbReference type="ARBA" id="ARBA00022643"/>
    </source>
</evidence>
<feature type="domain" description="NADPH-dependent FMN reductase-like" evidence="3">
    <location>
        <begin position="1"/>
        <end position="108"/>
    </location>
</feature>
<keyword evidence="2" id="KW-0288">FMN</keyword>
<dbReference type="Pfam" id="PF03358">
    <property type="entry name" value="FMN_red"/>
    <property type="match status" value="1"/>
</dbReference>
<proteinExistence type="predicted"/>
<accession>A0A9D6V6T3</accession>
<name>A0A9D6V6T3_9BACT</name>
<keyword evidence="1" id="KW-0285">Flavoprotein</keyword>
<dbReference type="InterPro" id="IPR051796">
    <property type="entry name" value="ISF_SsuE-like"/>
</dbReference>
<dbReference type="InterPro" id="IPR005025">
    <property type="entry name" value="FMN_Rdtase-like_dom"/>
</dbReference>
<dbReference type="AlphaFoldDB" id="A0A9D6V6T3"/>
<evidence type="ECO:0000259" key="3">
    <source>
        <dbReference type="Pfam" id="PF03358"/>
    </source>
</evidence>
<dbReference type="PANTHER" id="PTHR43278">
    <property type="entry name" value="NAD(P)H-DEPENDENT FMN-CONTAINING OXIDOREDUCTASE YWQN-RELATED"/>
    <property type="match status" value="1"/>
</dbReference>
<dbReference type="Proteomes" id="UP000807825">
    <property type="component" value="Unassembled WGS sequence"/>
</dbReference>